<evidence type="ECO:0000313" key="2">
    <source>
        <dbReference type="EMBL" id="KAH8992383.1"/>
    </source>
</evidence>
<protein>
    <submittedName>
        <fullName evidence="2">Uncharacterized protein</fullName>
    </submittedName>
</protein>
<dbReference type="EMBL" id="JAKELL010000022">
    <property type="protein sequence ID" value="KAH8992383.1"/>
    <property type="molecule type" value="Genomic_DNA"/>
</dbReference>
<feature type="region of interest" description="Disordered" evidence="1">
    <location>
        <begin position="1"/>
        <end position="46"/>
    </location>
</feature>
<reference evidence="2" key="1">
    <citation type="submission" date="2022-01" db="EMBL/GenBank/DDBJ databases">
        <title>Comparative genomics reveals a dynamic genome evolution in the ectomycorrhizal milk-cap (Lactarius) mushrooms.</title>
        <authorList>
            <consortium name="DOE Joint Genome Institute"/>
            <person name="Lebreton A."/>
            <person name="Tang N."/>
            <person name="Kuo A."/>
            <person name="LaButti K."/>
            <person name="Drula E."/>
            <person name="Barry K."/>
            <person name="Clum A."/>
            <person name="Lipzen A."/>
            <person name="Mousain D."/>
            <person name="Ng V."/>
            <person name="Wang R."/>
            <person name="Wang X."/>
            <person name="Dai Y."/>
            <person name="Henrissat B."/>
            <person name="Grigoriev I.V."/>
            <person name="Guerin-Laguette A."/>
            <person name="Yu F."/>
            <person name="Martin F.M."/>
        </authorList>
    </citation>
    <scope>NUCLEOTIDE SEQUENCE</scope>
    <source>
        <strain evidence="2">QP</strain>
    </source>
</reference>
<evidence type="ECO:0000313" key="3">
    <source>
        <dbReference type="Proteomes" id="UP001201163"/>
    </source>
</evidence>
<sequence length="194" mass="21463">MPNESLFPNTPRRRDDPRQRGEVHPPTGTPGNMPWPNGHHPGVNYGPYHGRHDGNYGDWAQYRDGVWNEGPPPPSANFEGQYAYQGSPNVGYAPPRNAQHYLAAPPLEYHIPPAHGIPNGSQVPPAAMPDVADPFSQNVPNPDPSRTSAREDLKRLANRYLHNPDARVDTLRMGLSPSGGRFMVMILLEVDDII</sequence>
<name>A0AAD4LGF7_9AGAM</name>
<dbReference type="AlphaFoldDB" id="A0AAD4LGF7"/>
<comment type="caution">
    <text evidence="2">The sequence shown here is derived from an EMBL/GenBank/DDBJ whole genome shotgun (WGS) entry which is preliminary data.</text>
</comment>
<evidence type="ECO:0000256" key="1">
    <source>
        <dbReference type="SAM" id="MobiDB-lite"/>
    </source>
</evidence>
<dbReference type="Proteomes" id="UP001201163">
    <property type="component" value="Unassembled WGS sequence"/>
</dbReference>
<keyword evidence="3" id="KW-1185">Reference proteome</keyword>
<organism evidence="2 3">
    <name type="scientific">Lactarius akahatsu</name>
    <dbReference type="NCBI Taxonomy" id="416441"/>
    <lineage>
        <taxon>Eukaryota</taxon>
        <taxon>Fungi</taxon>
        <taxon>Dikarya</taxon>
        <taxon>Basidiomycota</taxon>
        <taxon>Agaricomycotina</taxon>
        <taxon>Agaricomycetes</taxon>
        <taxon>Russulales</taxon>
        <taxon>Russulaceae</taxon>
        <taxon>Lactarius</taxon>
    </lineage>
</organism>
<gene>
    <name evidence="2" type="ORF">EDB92DRAFT_563714</name>
</gene>
<feature type="compositionally biased region" description="Basic and acidic residues" evidence="1">
    <location>
        <begin position="12"/>
        <end position="23"/>
    </location>
</feature>
<accession>A0AAD4LGF7</accession>
<proteinExistence type="predicted"/>